<dbReference type="Pfam" id="PF00520">
    <property type="entry name" value="Ion_trans"/>
    <property type="match status" value="1"/>
</dbReference>
<dbReference type="AlphaFoldDB" id="A0A9N8H500"/>
<evidence type="ECO:0000256" key="1">
    <source>
        <dbReference type="ARBA" id="ARBA00004141"/>
    </source>
</evidence>
<evidence type="ECO:0000256" key="5">
    <source>
        <dbReference type="SAM" id="MobiDB-lite"/>
    </source>
</evidence>
<evidence type="ECO:0000259" key="6">
    <source>
        <dbReference type="Pfam" id="PF00520"/>
    </source>
</evidence>
<evidence type="ECO:0000313" key="8">
    <source>
        <dbReference type="Proteomes" id="UP001153069"/>
    </source>
</evidence>
<dbReference type="InterPro" id="IPR005821">
    <property type="entry name" value="Ion_trans_dom"/>
</dbReference>
<feature type="domain" description="Ion transport" evidence="6">
    <location>
        <begin position="312"/>
        <end position="403"/>
    </location>
</feature>
<keyword evidence="3" id="KW-1133">Transmembrane helix</keyword>
<accession>A0A9N8H500</accession>
<dbReference type="InterPro" id="IPR050818">
    <property type="entry name" value="KCNH_animal-type"/>
</dbReference>
<evidence type="ECO:0000256" key="4">
    <source>
        <dbReference type="ARBA" id="ARBA00023136"/>
    </source>
</evidence>
<reference evidence="7" key="1">
    <citation type="submission" date="2020-06" db="EMBL/GenBank/DDBJ databases">
        <authorList>
            <consortium name="Plant Systems Biology data submission"/>
        </authorList>
    </citation>
    <scope>NUCLEOTIDE SEQUENCE</scope>
    <source>
        <strain evidence="7">D6</strain>
    </source>
</reference>
<dbReference type="EMBL" id="CAICTM010000127">
    <property type="protein sequence ID" value="CAB9502148.1"/>
    <property type="molecule type" value="Genomic_DNA"/>
</dbReference>
<feature type="region of interest" description="Disordered" evidence="5">
    <location>
        <begin position="229"/>
        <end position="269"/>
    </location>
</feature>
<protein>
    <submittedName>
        <fullName evidence="7">Gated channel subfamily H member 8</fullName>
    </submittedName>
</protein>
<dbReference type="GO" id="GO:0005886">
    <property type="term" value="C:plasma membrane"/>
    <property type="evidence" value="ECO:0007669"/>
    <property type="project" value="TreeGrafter"/>
</dbReference>
<comment type="subcellular location">
    <subcellularLocation>
        <location evidence="1">Membrane</location>
        <topology evidence="1">Multi-pass membrane protein</topology>
    </subcellularLocation>
</comment>
<dbReference type="GO" id="GO:0005249">
    <property type="term" value="F:voltage-gated potassium channel activity"/>
    <property type="evidence" value="ECO:0007669"/>
    <property type="project" value="TreeGrafter"/>
</dbReference>
<keyword evidence="2" id="KW-0812">Transmembrane</keyword>
<comment type="caution">
    <text evidence="7">The sequence shown here is derived from an EMBL/GenBank/DDBJ whole genome shotgun (WGS) entry which is preliminary data.</text>
</comment>
<feature type="compositionally biased region" description="Low complexity" evidence="5">
    <location>
        <begin position="22"/>
        <end position="41"/>
    </location>
</feature>
<evidence type="ECO:0000256" key="3">
    <source>
        <dbReference type="ARBA" id="ARBA00022989"/>
    </source>
</evidence>
<dbReference type="OrthoDB" id="426293at2759"/>
<dbReference type="PANTHER" id="PTHR10217">
    <property type="entry name" value="VOLTAGE AND LIGAND GATED POTASSIUM CHANNEL"/>
    <property type="match status" value="1"/>
</dbReference>
<feature type="region of interest" description="Disordered" evidence="5">
    <location>
        <begin position="1"/>
        <end position="47"/>
    </location>
</feature>
<evidence type="ECO:0000313" key="7">
    <source>
        <dbReference type="EMBL" id="CAB9502148.1"/>
    </source>
</evidence>
<feature type="compositionally biased region" description="Basic and acidic residues" evidence="5">
    <location>
        <begin position="7"/>
        <end position="19"/>
    </location>
</feature>
<name>A0A9N8H500_9STRA</name>
<dbReference type="PANTHER" id="PTHR10217:SF435">
    <property type="entry name" value="POTASSIUM VOLTAGE-GATED CHANNEL PROTEIN EAG"/>
    <property type="match status" value="1"/>
</dbReference>
<feature type="region of interest" description="Disordered" evidence="5">
    <location>
        <begin position="60"/>
        <end position="117"/>
    </location>
</feature>
<sequence>MVGTIPDDIRTDVENHNSHQEQQIISDTTTTSIPQTPTTPSGKAMMNFPAVVTPLQYPLVSRRNSSGSSSGRKRSAIQQYGGGPEEEEYYDENRQDEDSLPPRPSQDTRRVSPRSSPIAVLKLRRTNLFPEEEGKGPITVTYSPSYDSYDTMSRDDFSSRSSLANSMFLVSPLRPLSRQRISVPPPFTKSLRASLIDSSESILRPLTPRNKSHQPKRSLSDAVLLEHDDDNSNNIKDQADINATHSTDFSTSRAQKQTQQSAKTEQEEAKNQWLIPAEHPYKILWDVLTFCLSFANALATHNAIVRRQFGDSWFMTFCEAWFMMDILLNFFTEYRSDTYIIRDSRSVCARYLTTWFVIDVLSLFPGEVVYLKPIIDRQNKRNFFQKNFFRSKAVVRVTRILRGRHFKMFSKASKHTKHAGVGAARLLQLLIKYIPKYLLFVRNMKGVLALRMLRQIHWFRKVWRNFIAPGLSDEAVQPEPPVSLRKLRREYNEDEDGAPF</sequence>
<gene>
    <name evidence="7" type="ORF">SEMRO_128_G061400.1</name>
</gene>
<keyword evidence="4" id="KW-0472">Membrane</keyword>
<dbReference type="Proteomes" id="UP001153069">
    <property type="component" value="Unassembled WGS sequence"/>
</dbReference>
<feature type="compositionally biased region" description="Polar residues" evidence="5">
    <location>
        <begin position="232"/>
        <end position="263"/>
    </location>
</feature>
<keyword evidence="8" id="KW-1185">Reference proteome</keyword>
<feature type="compositionally biased region" description="Low complexity" evidence="5">
    <location>
        <begin position="61"/>
        <end position="70"/>
    </location>
</feature>
<organism evidence="7 8">
    <name type="scientific">Seminavis robusta</name>
    <dbReference type="NCBI Taxonomy" id="568900"/>
    <lineage>
        <taxon>Eukaryota</taxon>
        <taxon>Sar</taxon>
        <taxon>Stramenopiles</taxon>
        <taxon>Ochrophyta</taxon>
        <taxon>Bacillariophyta</taxon>
        <taxon>Bacillariophyceae</taxon>
        <taxon>Bacillariophycidae</taxon>
        <taxon>Naviculales</taxon>
        <taxon>Naviculaceae</taxon>
        <taxon>Seminavis</taxon>
    </lineage>
</organism>
<dbReference type="GO" id="GO:0042391">
    <property type="term" value="P:regulation of membrane potential"/>
    <property type="evidence" value="ECO:0007669"/>
    <property type="project" value="TreeGrafter"/>
</dbReference>
<dbReference type="Gene3D" id="1.10.287.70">
    <property type="match status" value="1"/>
</dbReference>
<evidence type="ECO:0000256" key="2">
    <source>
        <dbReference type="ARBA" id="ARBA00022692"/>
    </source>
</evidence>
<proteinExistence type="predicted"/>